<feature type="domain" description="Phospholipase/carboxylesterase/thioesterase" evidence="13">
    <location>
        <begin position="325"/>
        <end position="421"/>
    </location>
</feature>
<dbReference type="GO" id="GO:0016020">
    <property type="term" value="C:membrane"/>
    <property type="evidence" value="ECO:0007669"/>
    <property type="project" value="UniProtKB-SubCell"/>
</dbReference>
<keyword evidence="6" id="KW-0732">Signal</keyword>
<protein>
    <submittedName>
        <fullName evidence="14">Unannotated protein</fullName>
    </submittedName>
</protein>
<evidence type="ECO:0000256" key="5">
    <source>
        <dbReference type="ARBA" id="ARBA00022692"/>
    </source>
</evidence>
<dbReference type="GO" id="GO:0030600">
    <property type="term" value="F:feruloyl esterase activity"/>
    <property type="evidence" value="ECO:0007669"/>
    <property type="project" value="InterPro"/>
</dbReference>
<dbReference type="Gene3D" id="1.10.357.140">
    <property type="entry name" value="UbiA prenyltransferase"/>
    <property type="match status" value="1"/>
</dbReference>
<evidence type="ECO:0000256" key="2">
    <source>
        <dbReference type="ARBA" id="ARBA00004613"/>
    </source>
</evidence>
<dbReference type="InterPro" id="IPR044878">
    <property type="entry name" value="UbiA_sf"/>
</dbReference>
<evidence type="ECO:0000256" key="12">
    <source>
        <dbReference type="SAM" id="Phobius"/>
    </source>
</evidence>
<reference evidence="14" key="1">
    <citation type="submission" date="2020-05" db="EMBL/GenBank/DDBJ databases">
        <authorList>
            <person name="Chiriac C."/>
            <person name="Salcher M."/>
            <person name="Ghai R."/>
            <person name="Kavagutti S V."/>
        </authorList>
    </citation>
    <scope>NUCLEOTIDE SEQUENCE</scope>
</reference>
<feature type="transmembrane region" description="Helical" evidence="12">
    <location>
        <begin position="133"/>
        <end position="151"/>
    </location>
</feature>
<gene>
    <name evidence="14" type="ORF">UFOPK2662_00382</name>
</gene>
<evidence type="ECO:0000313" key="14">
    <source>
        <dbReference type="EMBL" id="CAB4715992.1"/>
    </source>
</evidence>
<keyword evidence="4" id="KW-0858">Xylan degradation</keyword>
<keyword evidence="3" id="KW-0964">Secreted</keyword>
<keyword evidence="11" id="KW-0624">Polysaccharide degradation</keyword>
<dbReference type="PANTHER" id="PTHR38050">
    <property type="match status" value="1"/>
</dbReference>
<dbReference type="InterPro" id="IPR003140">
    <property type="entry name" value="PLipase/COase/thioEstase"/>
</dbReference>
<evidence type="ECO:0000256" key="4">
    <source>
        <dbReference type="ARBA" id="ARBA00022651"/>
    </source>
</evidence>
<keyword evidence="9 12" id="KW-0472">Membrane</keyword>
<feature type="transmembrane region" description="Helical" evidence="12">
    <location>
        <begin position="12"/>
        <end position="34"/>
    </location>
</feature>
<accession>A0A6J6QYR4</accession>
<dbReference type="InterPro" id="IPR043595">
    <property type="entry name" value="FaeB/C/D"/>
</dbReference>
<evidence type="ECO:0000256" key="10">
    <source>
        <dbReference type="ARBA" id="ARBA00023277"/>
    </source>
</evidence>
<evidence type="ECO:0000256" key="3">
    <source>
        <dbReference type="ARBA" id="ARBA00022525"/>
    </source>
</evidence>
<dbReference type="AlphaFoldDB" id="A0A6J6QYR4"/>
<proteinExistence type="predicted"/>
<evidence type="ECO:0000256" key="11">
    <source>
        <dbReference type="ARBA" id="ARBA00023326"/>
    </source>
</evidence>
<feature type="transmembrane region" description="Helical" evidence="12">
    <location>
        <begin position="197"/>
        <end position="217"/>
    </location>
</feature>
<evidence type="ECO:0000259" key="13">
    <source>
        <dbReference type="Pfam" id="PF02230"/>
    </source>
</evidence>
<dbReference type="GO" id="GO:0016765">
    <property type="term" value="F:transferase activity, transferring alkyl or aryl (other than methyl) groups"/>
    <property type="evidence" value="ECO:0007669"/>
    <property type="project" value="InterPro"/>
</dbReference>
<dbReference type="EMBL" id="CAEZYI010000012">
    <property type="protein sequence ID" value="CAB4715992.1"/>
    <property type="molecule type" value="Genomic_DNA"/>
</dbReference>
<organism evidence="14">
    <name type="scientific">freshwater metagenome</name>
    <dbReference type="NCBI Taxonomy" id="449393"/>
    <lineage>
        <taxon>unclassified sequences</taxon>
        <taxon>metagenomes</taxon>
        <taxon>ecological metagenomes</taxon>
    </lineage>
</organism>
<keyword evidence="10" id="KW-0119">Carbohydrate metabolism</keyword>
<dbReference type="GO" id="GO:0045493">
    <property type="term" value="P:xylan catabolic process"/>
    <property type="evidence" value="ECO:0007669"/>
    <property type="project" value="UniProtKB-KW"/>
</dbReference>
<dbReference type="InterPro" id="IPR029058">
    <property type="entry name" value="AB_hydrolase_fold"/>
</dbReference>
<sequence>MRLLTVRAYLKAAHFGPTMLITAISFFLATRLWWEGPAYVIAFTVFLGQLLIGWSNDIYDYADDVKHDRLNKPLVAGSISVQKLRTATFILLPIAVIANLIGPLGIKGGSVYLLGVGCGIAYNFYFKFSPLSPLPYAVACAALPASIFYATDRTPTLAVLAVGSMLGVAFHFLNVLKDLSQDRASQIGGLPQRLGKNTSSVIALVLAIASVLVFTTGQVGQSLTSQEGIDLLTSSTFTVGGDRPTFVTVPTGYSHSSPAPLIIDLHGYMSNSLAHERFAMMDSAAHKRGVIYAAADGLKDSQGYQFWNASKACCNFNNNPVDDAAFIQSLIDEISSKFSVDPKRIYVFGHSNGHFMTYAFACTYPHTVAAIAGLAGAMDVDSESCGATSPVNVLHIHGTSDEVITYEGGSIVSNFYTSAKQSAQRWSDIDKCSLPAVTGEAFDLVTSLEGAETVPLIYSCPQSTVELWSINGGAHGPVMDSSFGLKVMDWLLAHPKK</sequence>
<dbReference type="InterPro" id="IPR000537">
    <property type="entry name" value="UbiA_prenyltransferase"/>
</dbReference>
<evidence type="ECO:0000256" key="8">
    <source>
        <dbReference type="ARBA" id="ARBA00022989"/>
    </source>
</evidence>
<dbReference type="Pfam" id="PF02230">
    <property type="entry name" value="Abhydrolase_2"/>
    <property type="match status" value="1"/>
</dbReference>
<dbReference type="Gene3D" id="3.40.50.1820">
    <property type="entry name" value="alpha/beta hydrolase"/>
    <property type="match status" value="1"/>
</dbReference>
<keyword evidence="7" id="KW-0378">Hydrolase</keyword>
<keyword evidence="8 12" id="KW-1133">Transmembrane helix</keyword>
<feature type="transmembrane region" description="Helical" evidence="12">
    <location>
        <begin position="157"/>
        <end position="176"/>
    </location>
</feature>
<name>A0A6J6QYR4_9ZZZZ</name>
<evidence type="ECO:0000256" key="9">
    <source>
        <dbReference type="ARBA" id="ARBA00023136"/>
    </source>
</evidence>
<evidence type="ECO:0000256" key="1">
    <source>
        <dbReference type="ARBA" id="ARBA00004141"/>
    </source>
</evidence>
<dbReference type="GO" id="GO:0005576">
    <property type="term" value="C:extracellular region"/>
    <property type="evidence" value="ECO:0007669"/>
    <property type="project" value="UniProtKB-SubCell"/>
</dbReference>
<dbReference type="SUPFAM" id="SSF53474">
    <property type="entry name" value="alpha/beta-Hydrolases"/>
    <property type="match status" value="1"/>
</dbReference>
<comment type="subcellular location">
    <subcellularLocation>
        <location evidence="1">Membrane</location>
        <topology evidence="1">Multi-pass membrane protein</topology>
    </subcellularLocation>
    <subcellularLocation>
        <location evidence="2">Secreted</location>
    </subcellularLocation>
</comment>
<dbReference type="CDD" id="cd13956">
    <property type="entry name" value="PT_UbiA"/>
    <property type="match status" value="1"/>
</dbReference>
<evidence type="ECO:0000256" key="7">
    <source>
        <dbReference type="ARBA" id="ARBA00022801"/>
    </source>
</evidence>
<evidence type="ECO:0000256" key="6">
    <source>
        <dbReference type="ARBA" id="ARBA00022729"/>
    </source>
</evidence>
<keyword evidence="5 12" id="KW-0812">Transmembrane</keyword>
<dbReference type="Pfam" id="PF01040">
    <property type="entry name" value="UbiA"/>
    <property type="match status" value="1"/>
</dbReference>
<dbReference type="PANTHER" id="PTHR38050:SF2">
    <property type="entry name" value="FERULOYL ESTERASE C-RELATED"/>
    <property type="match status" value="1"/>
</dbReference>